<dbReference type="SUPFAM" id="SSF90229">
    <property type="entry name" value="CCCH zinc finger"/>
    <property type="match status" value="2"/>
</dbReference>
<dbReference type="PANTHER" id="PTHR12547:SF18">
    <property type="entry name" value="PROTEIN TIS11"/>
    <property type="match status" value="1"/>
</dbReference>
<keyword evidence="2" id="KW-0677">Repeat</keyword>
<comment type="caution">
    <text evidence="8">The sequence shown here is derived from an EMBL/GenBank/DDBJ whole genome shotgun (WGS) entry which is preliminary data.</text>
</comment>
<sequence>MFPNPAFFMGGAFGGPGMNNMGGMPGQGMPGFMGGQHMPGAGIPGPAGPMGQGGNDGSGGYGHGGGGDGGGGGGGGGGRHGGDLRSRTCMKFAQTGACNYGDNCKFAHVPREGGAGGGQQGDRGAGGRRGGRGGDHRGGGDRGDYRGGGGGGGGGGGDRGFGGGGDRGGGGGAGSMVDDEQGRKHSGVARKTRLCDKFMTLGACPYGDKCTFAHGMEELRAAAPRESEAGPTPGQQPEPYPGTSASRAVGAAQQSGKPAAGAQGDAATPAGSAKEVTFVDKVRALCGVLAIGNAAALAAEKPLALQTAAMSLRNTAAFKENPFADSVERYIQQQQQQQQQVAAAPET</sequence>
<feature type="zinc finger region" description="C3H1-type" evidence="5">
    <location>
        <begin position="189"/>
        <end position="217"/>
    </location>
</feature>
<dbReference type="Gene3D" id="4.10.1000.10">
    <property type="entry name" value="Zinc finger, CCCH-type"/>
    <property type="match status" value="2"/>
</dbReference>
<evidence type="ECO:0000313" key="8">
    <source>
        <dbReference type="EMBL" id="PNH12927.1"/>
    </source>
</evidence>
<feature type="compositionally biased region" description="Low complexity" evidence="6">
    <location>
        <begin position="256"/>
        <end position="271"/>
    </location>
</feature>
<evidence type="ECO:0000256" key="6">
    <source>
        <dbReference type="SAM" id="MobiDB-lite"/>
    </source>
</evidence>
<dbReference type="GO" id="GO:0008270">
    <property type="term" value="F:zinc ion binding"/>
    <property type="evidence" value="ECO:0007669"/>
    <property type="project" value="UniProtKB-KW"/>
</dbReference>
<evidence type="ECO:0000256" key="1">
    <source>
        <dbReference type="ARBA" id="ARBA00022723"/>
    </source>
</evidence>
<protein>
    <submittedName>
        <fullName evidence="8">Zinc finger CCCH domain-containing protein 39</fullName>
    </submittedName>
</protein>
<dbReference type="FunFam" id="4.10.1000.10:FF:000003">
    <property type="entry name" value="Zinc finger CCCH domain-containing protein"/>
    <property type="match status" value="1"/>
</dbReference>
<dbReference type="GO" id="GO:0003729">
    <property type="term" value="F:mRNA binding"/>
    <property type="evidence" value="ECO:0007669"/>
    <property type="project" value="InterPro"/>
</dbReference>
<dbReference type="InterPro" id="IPR036855">
    <property type="entry name" value="Znf_CCCH_sf"/>
</dbReference>
<dbReference type="PANTHER" id="PTHR12547">
    <property type="entry name" value="CCCH ZINC FINGER/TIS11-RELATED"/>
    <property type="match status" value="1"/>
</dbReference>
<proteinExistence type="predicted"/>
<evidence type="ECO:0000259" key="7">
    <source>
        <dbReference type="PROSITE" id="PS50103"/>
    </source>
</evidence>
<keyword evidence="9" id="KW-1185">Reference proteome</keyword>
<dbReference type="PROSITE" id="PS50103">
    <property type="entry name" value="ZF_C3H1"/>
    <property type="match status" value="2"/>
</dbReference>
<dbReference type="InterPro" id="IPR000571">
    <property type="entry name" value="Znf_CCCH"/>
</dbReference>
<dbReference type="GO" id="GO:0051252">
    <property type="term" value="P:regulation of RNA metabolic process"/>
    <property type="evidence" value="ECO:0007669"/>
    <property type="project" value="UniProtKB-ARBA"/>
</dbReference>
<dbReference type="OrthoDB" id="544074at2759"/>
<evidence type="ECO:0000313" key="9">
    <source>
        <dbReference type="Proteomes" id="UP000236333"/>
    </source>
</evidence>
<reference evidence="8 9" key="1">
    <citation type="journal article" date="2017" name="Mol. Biol. Evol.">
        <title>The 4-celled Tetrabaena socialis nuclear genome reveals the essential components for genetic control of cell number at the origin of multicellularity in the volvocine lineage.</title>
        <authorList>
            <person name="Featherston J."/>
            <person name="Arakaki Y."/>
            <person name="Hanschen E.R."/>
            <person name="Ferris P.J."/>
            <person name="Michod R.E."/>
            <person name="Olson B.J.S.C."/>
            <person name="Nozaki H."/>
            <person name="Durand P.M."/>
        </authorList>
    </citation>
    <scope>NUCLEOTIDE SEQUENCE [LARGE SCALE GENOMIC DNA]</scope>
    <source>
        <strain evidence="8 9">NIES-571</strain>
    </source>
</reference>
<feature type="compositionally biased region" description="Gly residues" evidence="6">
    <location>
        <begin position="113"/>
        <end position="128"/>
    </location>
</feature>
<keyword evidence="3 5" id="KW-0863">Zinc-finger</keyword>
<organism evidence="8 9">
    <name type="scientific">Tetrabaena socialis</name>
    <dbReference type="NCBI Taxonomy" id="47790"/>
    <lineage>
        <taxon>Eukaryota</taxon>
        <taxon>Viridiplantae</taxon>
        <taxon>Chlorophyta</taxon>
        <taxon>core chlorophytes</taxon>
        <taxon>Chlorophyceae</taxon>
        <taxon>CS clade</taxon>
        <taxon>Chlamydomonadales</taxon>
        <taxon>Tetrabaenaceae</taxon>
        <taxon>Tetrabaena</taxon>
    </lineage>
</organism>
<dbReference type="Pfam" id="PF00642">
    <property type="entry name" value="zf-CCCH"/>
    <property type="match status" value="2"/>
</dbReference>
<feature type="domain" description="C3H1-type" evidence="7">
    <location>
        <begin position="189"/>
        <end position="217"/>
    </location>
</feature>
<feature type="compositionally biased region" description="Gly residues" evidence="6">
    <location>
        <begin position="146"/>
        <end position="174"/>
    </location>
</feature>
<feature type="zinc finger region" description="C3H1-type" evidence="5">
    <location>
        <begin position="83"/>
        <end position="111"/>
    </location>
</feature>
<feature type="region of interest" description="Disordered" evidence="6">
    <location>
        <begin position="39"/>
        <end position="81"/>
    </location>
</feature>
<dbReference type="Proteomes" id="UP000236333">
    <property type="component" value="Unassembled WGS sequence"/>
</dbReference>
<gene>
    <name evidence="8" type="ORF">TSOC_000158</name>
</gene>
<evidence type="ECO:0000256" key="2">
    <source>
        <dbReference type="ARBA" id="ARBA00022737"/>
    </source>
</evidence>
<feature type="region of interest" description="Disordered" evidence="6">
    <location>
        <begin position="222"/>
        <end position="272"/>
    </location>
</feature>
<dbReference type="EMBL" id="PGGS01000002">
    <property type="protein sequence ID" value="PNH12927.1"/>
    <property type="molecule type" value="Genomic_DNA"/>
</dbReference>
<feature type="compositionally biased region" description="Gly residues" evidence="6">
    <location>
        <begin position="42"/>
        <end position="79"/>
    </location>
</feature>
<feature type="region of interest" description="Disordered" evidence="6">
    <location>
        <begin position="111"/>
        <end position="188"/>
    </location>
</feature>
<evidence type="ECO:0000256" key="5">
    <source>
        <dbReference type="PROSITE-ProRule" id="PRU00723"/>
    </source>
</evidence>
<dbReference type="SMART" id="SM00356">
    <property type="entry name" value="ZnF_C3H1"/>
    <property type="match status" value="2"/>
</dbReference>
<feature type="domain" description="C3H1-type" evidence="7">
    <location>
        <begin position="83"/>
        <end position="111"/>
    </location>
</feature>
<keyword evidence="4 5" id="KW-0862">Zinc</keyword>
<feature type="compositionally biased region" description="Basic and acidic residues" evidence="6">
    <location>
        <begin position="132"/>
        <end position="145"/>
    </location>
</feature>
<dbReference type="InterPro" id="IPR045877">
    <property type="entry name" value="ZFP36-like"/>
</dbReference>
<accession>A0A2J8AK85</accession>
<evidence type="ECO:0000256" key="3">
    <source>
        <dbReference type="ARBA" id="ARBA00022771"/>
    </source>
</evidence>
<name>A0A2J8AK85_9CHLO</name>
<dbReference type="AlphaFoldDB" id="A0A2J8AK85"/>
<evidence type="ECO:0000256" key="4">
    <source>
        <dbReference type="ARBA" id="ARBA00022833"/>
    </source>
</evidence>
<keyword evidence="1 5" id="KW-0479">Metal-binding</keyword>
<dbReference type="GO" id="GO:0010468">
    <property type="term" value="P:regulation of gene expression"/>
    <property type="evidence" value="ECO:0007669"/>
    <property type="project" value="UniProtKB-ARBA"/>
</dbReference>